<evidence type="ECO:0000259" key="1">
    <source>
        <dbReference type="Pfam" id="PF12697"/>
    </source>
</evidence>
<dbReference type="PANTHER" id="PTHR37017:SF13">
    <property type="entry name" value="AB HYDROLASE-1 DOMAIN-CONTAINING PROTEIN"/>
    <property type="match status" value="1"/>
</dbReference>
<dbReference type="InterPro" id="IPR029058">
    <property type="entry name" value="AB_hydrolase_fold"/>
</dbReference>
<comment type="caution">
    <text evidence="2">The sequence shown here is derived from an EMBL/GenBank/DDBJ whole genome shotgun (WGS) entry which is preliminary data.</text>
</comment>
<dbReference type="PANTHER" id="PTHR37017">
    <property type="entry name" value="AB HYDROLASE-1 DOMAIN-CONTAINING PROTEIN-RELATED"/>
    <property type="match status" value="1"/>
</dbReference>
<keyword evidence="3" id="KW-1185">Reference proteome</keyword>
<dbReference type="RefSeq" id="XP_064662506.1">
    <property type="nucleotide sequence ID" value="XM_064799751.1"/>
</dbReference>
<reference evidence="2 3" key="1">
    <citation type="submission" date="2023-08" db="EMBL/GenBank/DDBJ databases">
        <title>Black Yeasts Isolated from many extreme environments.</title>
        <authorList>
            <person name="Coleine C."/>
            <person name="Stajich J.E."/>
            <person name="Selbmann L."/>
        </authorList>
    </citation>
    <scope>NUCLEOTIDE SEQUENCE [LARGE SCALE GENOMIC DNA]</scope>
    <source>
        <strain evidence="2 3">CCFEE 5935</strain>
    </source>
</reference>
<dbReference type="Proteomes" id="UP001337655">
    <property type="component" value="Unassembled WGS sequence"/>
</dbReference>
<organism evidence="2 3">
    <name type="scientific">Saxophila tyrrhenica</name>
    <dbReference type="NCBI Taxonomy" id="1690608"/>
    <lineage>
        <taxon>Eukaryota</taxon>
        <taxon>Fungi</taxon>
        <taxon>Dikarya</taxon>
        <taxon>Ascomycota</taxon>
        <taxon>Pezizomycotina</taxon>
        <taxon>Dothideomycetes</taxon>
        <taxon>Dothideomycetidae</taxon>
        <taxon>Mycosphaerellales</taxon>
        <taxon>Extremaceae</taxon>
        <taxon>Saxophila</taxon>
    </lineage>
</organism>
<evidence type="ECO:0000313" key="2">
    <source>
        <dbReference type="EMBL" id="KAK5173811.1"/>
    </source>
</evidence>
<name>A0AAV9PKN0_9PEZI</name>
<dbReference type="Gene3D" id="3.40.50.1820">
    <property type="entry name" value="alpha/beta hydrolase"/>
    <property type="match status" value="1"/>
</dbReference>
<dbReference type="InterPro" id="IPR052897">
    <property type="entry name" value="Sec-Metab_Biosynth_Hydrolase"/>
</dbReference>
<dbReference type="EMBL" id="JAVRRT010000003">
    <property type="protein sequence ID" value="KAK5173811.1"/>
    <property type="molecule type" value="Genomic_DNA"/>
</dbReference>
<accession>A0AAV9PKN0</accession>
<proteinExistence type="predicted"/>
<gene>
    <name evidence="2" type="ORF">LTR77_002492</name>
</gene>
<feature type="domain" description="AB hydrolase-1" evidence="1">
    <location>
        <begin position="8"/>
        <end position="236"/>
    </location>
</feature>
<dbReference type="GeneID" id="89923839"/>
<dbReference type="InterPro" id="IPR000073">
    <property type="entry name" value="AB_hydrolase_1"/>
</dbReference>
<dbReference type="AlphaFoldDB" id="A0AAV9PKN0"/>
<protein>
    <recommendedName>
        <fullName evidence="1">AB hydrolase-1 domain-containing protein</fullName>
    </recommendedName>
</protein>
<sequence length="300" mass="33222">MASTPTFILVPGHWHTPTHLRPLTTALSDRGLPYKTQQLHTVGRKPPGPRPCYSDDVSVIYTAVTTELLAGRDVCLVLHSYAGVPGAEAVNCLLKDGVVETPDFRRWDFGYAPPEGIPYKPLGSLVKVVFIAAYTIPAGVNIDPKDFVGPSNPGFSIDSHNMTHMASPWHFFFSDLPLSAAKPYVDACAETYYVGPMHLTSERWKKARVSTLICAKDNAIPRSKQEGMWEWLVKREEERDDARMAEEEEDEWGKMVEWIDACHAPWVKKADDVAAFLARGIANAKGKAKVDGGVERSGWA</sequence>
<dbReference type="Pfam" id="PF12697">
    <property type="entry name" value="Abhydrolase_6"/>
    <property type="match status" value="1"/>
</dbReference>
<evidence type="ECO:0000313" key="3">
    <source>
        <dbReference type="Proteomes" id="UP001337655"/>
    </source>
</evidence>